<evidence type="ECO:0008006" key="3">
    <source>
        <dbReference type="Google" id="ProtNLM"/>
    </source>
</evidence>
<evidence type="ECO:0000313" key="1">
    <source>
        <dbReference type="EMBL" id="KHT64953.1"/>
    </source>
</evidence>
<evidence type="ECO:0000313" key="2">
    <source>
        <dbReference type="Proteomes" id="UP000031278"/>
    </source>
</evidence>
<dbReference type="InterPro" id="IPR038086">
    <property type="entry name" value="DUF2789_sf"/>
</dbReference>
<dbReference type="InterPro" id="IPR021250">
    <property type="entry name" value="DUF2789"/>
</dbReference>
<dbReference type="Proteomes" id="UP000031278">
    <property type="component" value="Unassembled WGS sequence"/>
</dbReference>
<organism evidence="1 2">
    <name type="scientific">Photobacterium gaetbulicola</name>
    <dbReference type="NCBI Taxonomy" id="1295392"/>
    <lineage>
        <taxon>Bacteria</taxon>
        <taxon>Pseudomonadati</taxon>
        <taxon>Pseudomonadota</taxon>
        <taxon>Gammaproteobacteria</taxon>
        <taxon>Vibrionales</taxon>
        <taxon>Vibrionaceae</taxon>
        <taxon>Photobacterium</taxon>
    </lineage>
</organism>
<sequence>METFNHNLASLFSQLGLNNSKEFIETFLAEHRLAQHEQLSDASFWQPAQKRFLKESQEQDADWCEVIDQLDALLRK</sequence>
<dbReference type="RefSeq" id="WP_039458298.1">
    <property type="nucleotide sequence ID" value="NZ_JWLZ01000035.1"/>
</dbReference>
<comment type="caution">
    <text evidence="1">The sequence shown here is derived from an EMBL/GenBank/DDBJ whole genome shotgun (WGS) entry which is preliminary data.</text>
</comment>
<name>A0A0B9G8B1_9GAMM</name>
<dbReference type="Gene3D" id="1.10.10.1130">
    <property type="entry name" value="Uncharacterised protein PF10982, DUF2789"/>
    <property type="match status" value="1"/>
</dbReference>
<proteinExistence type="predicted"/>
<gene>
    <name evidence="1" type="ORF">RJ45_03860</name>
</gene>
<dbReference type="EMBL" id="JWLZ01000035">
    <property type="protein sequence ID" value="KHT64953.1"/>
    <property type="molecule type" value="Genomic_DNA"/>
</dbReference>
<accession>A0A0B9G8B1</accession>
<dbReference type="AlphaFoldDB" id="A0A0B9G8B1"/>
<protein>
    <recommendedName>
        <fullName evidence="3">DUF2789 domain-containing protein</fullName>
    </recommendedName>
</protein>
<reference evidence="1 2" key="1">
    <citation type="submission" date="2014-12" db="EMBL/GenBank/DDBJ databases">
        <title>Genome sequencing of Photobacterium gaetbulicola AD005a.</title>
        <authorList>
            <person name="Adrian T.G.S."/>
            <person name="Chan K.G."/>
        </authorList>
    </citation>
    <scope>NUCLEOTIDE SEQUENCE [LARGE SCALE GENOMIC DNA]</scope>
    <source>
        <strain evidence="1 2">AD005a</strain>
    </source>
</reference>
<dbReference type="Pfam" id="PF10982">
    <property type="entry name" value="DUF2789"/>
    <property type="match status" value="1"/>
</dbReference>